<dbReference type="GO" id="GO:0005783">
    <property type="term" value="C:endoplasmic reticulum"/>
    <property type="evidence" value="ECO:0007669"/>
    <property type="project" value="TreeGrafter"/>
</dbReference>
<dbReference type="InterPro" id="IPR050846">
    <property type="entry name" value="TLCD"/>
</dbReference>
<name>A0A507F3M3_9FUNG</name>
<keyword evidence="2" id="KW-0812">Transmembrane</keyword>
<organism evidence="3 4">
    <name type="scientific">Chytriomyces confervae</name>
    <dbReference type="NCBI Taxonomy" id="246404"/>
    <lineage>
        <taxon>Eukaryota</taxon>
        <taxon>Fungi</taxon>
        <taxon>Fungi incertae sedis</taxon>
        <taxon>Chytridiomycota</taxon>
        <taxon>Chytridiomycota incertae sedis</taxon>
        <taxon>Chytridiomycetes</taxon>
        <taxon>Chytridiales</taxon>
        <taxon>Chytriomycetaceae</taxon>
        <taxon>Chytriomyces</taxon>
    </lineage>
</organism>
<feature type="transmembrane region" description="Helical" evidence="2">
    <location>
        <begin position="167"/>
        <end position="189"/>
    </location>
</feature>
<feature type="transmembrane region" description="Helical" evidence="2">
    <location>
        <begin position="87"/>
        <end position="109"/>
    </location>
</feature>
<evidence type="ECO:0000313" key="3">
    <source>
        <dbReference type="EMBL" id="TPX70285.1"/>
    </source>
</evidence>
<dbReference type="OrthoDB" id="341353at2759"/>
<feature type="region of interest" description="Disordered" evidence="1">
    <location>
        <begin position="280"/>
        <end position="303"/>
    </location>
</feature>
<evidence type="ECO:0008006" key="5">
    <source>
        <dbReference type="Google" id="ProtNLM"/>
    </source>
</evidence>
<keyword evidence="2" id="KW-1133">Transmembrane helix</keyword>
<keyword evidence="2" id="KW-0472">Membrane</keyword>
<dbReference type="PANTHER" id="PTHR13439">
    <property type="entry name" value="CT120 PROTEIN"/>
    <property type="match status" value="1"/>
</dbReference>
<protein>
    <recommendedName>
        <fullName evidence="5">TLC domain-containing protein</fullName>
    </recommendedName>
</protein>
<feature type="transmembrane region" description="Helical" evidence="2">
    <location>
        <begin position="48"/>
        <end position="67"/>
    </location>
</feature>
<dbReference type="PANTHER" id="PTHR13439:SF72">
    <property type="entry name" value="TLC DOMAIN-CONTAINING PROTEIN"/>
    <property type="match status" value="1"/>
</dbReference>
<comment type="caution">
    <text evidence="3">The sequence shown here is derived from an EMBL/GenBank/DDBJ whole genome shotgun (WGS) entry which is preliminary data.</text>
</comment>
<accession>A0A507F3M3</accession>
<keyword evidence="4" id="KW-1185">Reference proteome</keyword>
<feature type="transmembrane region" description="Helical" evidence="2">
    <location>
        <begin position="12"/>
        <end position="36"/>
    </location>
</feature>
<evidence type="ECO:0000256" key="2">
    <source>
        <dbReference type="SAM" id="Phobius"/>
    </source>
</evidence>
<feature type="compositionally biased region" description="Basic residues" evidence="1">
    <location>
        <begin position="280"/>
        <end position="289"/>
    </location>
</feature>
<dbReference type="Proteomes" id="UP000320333">
    <property type="component" value="Unassembled WGS sequence"/>
</dbReference>
<dbReference type="STRING" id="246404.A0A507F3M3"/>
<proteinExistence type="predicted"/>
<dbReference type="GO" id="GO:0055088">
    <property type="term" value="P:lipid homeostasis"/>
    <property type="evidence" value="ECO:0007669"/>
    <property type="project" value="TreeGrafter"/>
</dbReference>
<gene>
    <name evidence="3" type="ORF">CcCBS67573_g06595</name>
</gene>
<sequence length="303" mass="34442">MPRIFSDVISDPIFTVSLVAFCCFQVVFYHGLIYLYPKSFATTKQRGWILTALNSLVSVAVSIPYNLSFSGKVLLPEQAFQSWTQTTTIFCAFFMSYLVGDLVLGTLCYPSQMNPWTGYFHHTLYLILIPLSMTIDLAGNFVWMCILELPTLILAVAQIDKSLRSDLLFGASYFTTRIVLHVFAIYQFYIGYRDIVHLLIPVGIFPLHAMWFRQWCRQQLRLRRKEPTASPTDDSRATQEIQKQISEAVDDLTRRTRDQATQKSYSADNHKDVAAVFLGKKGHGSHAGRLRAAMGKRASSLKN</sequence>
<evidence type="ECO:0000313" key="4">
    <source>
        <dbReference type="Proteomes" id="UP000320333"/>
    </source>
</evidence>
<dbReference type="EMBL" id="QEAP01000290">
    <property type="protein sequence ID" value="TPX70285.1"/>
    <property type="molecule type" value="Genomic_DNA"/>
</dbReference>
<evidence type="ECO:0000256" key="1">
    <source>
        <dbReference type="SAM" id="MobiDB-lite"/>
    </source>
</evidence>
<dbReference type="AlphaFoldDB" id="A0A507F3M3"/>
<feature type="transmembrane region" description="Helical" evidence="2">
    <location>
        <begin position="195"/>
        <end position="216"/>
    </location>
</feature>
<reference evidence="3 4" key="1">
    <citation type="journal article" date="2019" name="Sci. Rep.">
        <title>Comparative genomics of chytrid fungi reveal insights into the obligate biotrophic and pathogenic lifestyle of Synchytrium endobioticum.</title>
        <authorList>
            <person name="van de Vossenberg B.T.L.H."/>
            <person name="Warris S."/>
            <person name="Nguyen H.D.T."/>
            <person name="van Gent-Pelzer M.P.E."/>
            <person name="Joly D.L."/>
            <person name="van de Geest H.C."/>
            <person name="Bonants P.J.M."/>
            <person name="Smith D.S."/>
            <person name="Levesque C.A."/>
            <person name="van der Lee T.A.J."/>
        </authorList>
    </citation>
    <scope>NUCLEOTIDE SEQUENCE [LARGE SCALE GENOMIC DNA]</scope>
    <source>
        <strain evidence="3 4">CBS 675.73</strain>
    </source>
</reference>